<sequence length="347" mass="37795">MIATQATNATSTHSFTRKQIIVTFVIPEADGSFTQFTVGQDHAVQATIKHAGQTSGSEANITITGLTHTDRNSLMIVPEHPSPDNLNTTMPGQTFVSIQAGDRDTPLTSLFIGTVSRAHTDYNDLETPFHVHAMTSTVPAAILTEARGYAGPQDISALLADICADAGFQLLDHGGWDRHLTLTNHYRWGTSLDQIQAILHAVKGVFSFSPYLPSEGENTSLSGKAIPYKGLLEIWGPTFTGVPSTGEAQDVPIISFETGMTGYPEYSSAGLSLTSLLRPDITFWRPFMLHDTQIPEDNDSATSQRAENAPWSGLWLPTFVWHEISSESGKGAWHTHMTCIRTTLGRR</sequence>
<proteinExistence type="predicted"/>
<evidence type="ECO:0000313" key="1">
    <source>
        <dbReference type="EMBL" id="MCX5617116.1"/>
    </source>
</evidence>
<keyword evidence="2" id="KW-1185">Reference proteome</keyword>
<organism evidence="1 2">
    <name type="scientific">Bombella pluederhausensis</name>
    <dbReference type="NCBI Taxonomy" id="2967336"/>
    <lineage>
        <taxon>Bacteria</taxon>
        <taxon>Pseudomonadati</taxon>
        <taxon>Pseudomonadota</taxon>
        <taxon>Alphaproteobacteria</taxon>
        <taxon>Acetobacterales</taxon>
        <taxon>Acetobacteraceae</taxon>
        <taxon>Bombella</taxon>
    </lineage>
</organism>
<name>A0ABT3WDS6_9PROT</name>
<reference evidence="1" key="1">
    <citation type="submission" date="2022-07" db="EMBL/GenBank/DDBJ databases">
        <title>Bombella genomes.</title>
        <authorList>
            <person name="Harer L."/>
            <person name="Styblova S."/>
            <person name="Ehrmann M."/>
        </authorList>
    </citation>
    <scope>NUCLEOTIDE SEQUENCE</scope>
    <source>
        <strain evidence="1">TMW 2.2543</strain>
    </source>
</reference>
<protein>
    <submittedName>
        <fullName evidence="1">Uncharacterized protein</fullName>
    </submittedName>
</protein>
<evidence type="ECO:0000313" key="2">
    <source>
        <dbReference type="Proteomes" id="UP001165576"/>
    </source>
</evidence>
<dbReference type="Proteomes" id="UP001165576">
    <property type="component" value="Unassembled WGS sequence"/>
</dbReference>
<accession>A0ABT3WDS6</accession>
<gene>
    <name evidence="1" type="ORF">NQF86_00315</name>
</gene>
<dbReference type="EMBL" id="JANIDY010000001">
    <property type="protein sequence ID" value="MCX5617116.1"/>
    <property type="molecule type" value="Genomic_DNA"/>
</dbReference>
<comment type="caution">
    <text evidence="1">The sequence shown here is derived from an EMBL/GenBank/DDBJ whole genome shotgun (WGS) entry which is preliminary data.</text>
</comment>
<dbReference type="RefSeq" id="WP_266115640.1">
    <property type="nucleotide sequence ID" value="NZ_JANIDY010000001.1"/>
</dbReference>